<comment type="caution">
    <text evidence="6">The sequence shown here is derived from an EMBL/GenBank/DDBJ whole genome shotgun (WGS) entry which is preliminary data.</text>
</comment>
<accession>A0A940PW80</accession>
<feature type="domain" description="HTH tetR-type" evidence="5">
    <location>
        <begin position="11"/>
        <end position="71"/>
    </location>
</feature>
<evidence type="ECO:0000313" key="7">
    <source>
        <dbReference type="Proteomes" id="UP000675163"/>
    </source>
</evidence>
<dbReference type="PANTHER" id="PTHR30055:SF234">
    <property type="entry name" value="HTH-TYPE TRANSCRIPTIONAL REGULATOR BETI"/>
    <property type="match status" value="1"/>
</dbReference>
<dbReference type="InterPro" id="IPR009057">
    <property type="entry name" value="Homeodomain-like_sf"/>
</dbReference>
<dbReference type="PROSITE" id="PS50977">
    <property type="entry name" value="HTH_TETR_2"/>
    <property type="match status" value="1"/>
</dbReference>
<keyword evidence="7" id="KW-1185">Reference proteome</keyword>
<evidence type="ECO:0000259" key="5">
    <source>
        <dbReference type="PROSITE" id="PS50977"/>
    </source>
</evidence>
<dbReference type="EMBL" id="JAFIDA010000001">
    <property type="protein sequence ID" value="MBP1325346.1"/>
    <property type="molecule type" value="Genomic_DNA"/>
</dbReference>
<protein>
    <submittedName>
        <fullName evidence="6">AcrR family transcriptional regulator</fullName>
    </submittedName>
</protein>
<organism evidence="6 7">
    <name type="scientific">Leucobacter exalbidus</name>
    <dbReference type="NCBI Taxonomy" id="662960"/>
    <lineage>
        <taxon>Bacteria</taxon>
        <taxon>Bacillati</taxon>
        <taxon>Actinomycetota</taxon>
        <taxon>Actinomycetes</taxon>
        <taxon>Micrococcales</taxon>
        <taxon>Microbacteriaceae</taxon>
        <taxon>Leucobacter</taxon>
    </lineage>
</organism>
<dbReference type="InterPro" id="IPR001647">
    <property type="entry name" value="HTH_TetR"/>
</dbReference>
<dbReference type="SUPFAM" id="SSF46689">
    <property type="entry name" value="Homeodomain-like"/>
    <property type="match status" value="1"/>
</dbReference>
<dbReference type="AlphaFoldDB" id="A0A940PW80"/>
<evidence type="ECO:0000256" key="4">
    <source>
        <dbReference type="PROSITE-ProRule" id="PRU00335"/>
    </source>
</evidence>
<dbReference type="PANTHER" id="PTHR30055">
    <property type="entry name" value="HTH-TYPE TRANSCRIPTIONAL REGULATOR RUTR"/>
    <property type="match status" value="1"/>
</dbReference>
<keyword evidence="3" id="KW-0804">Transcription</keyword>
<gene>
    <name evidence="6" type="ORF">JOF28_000578</name>
</gene>
<dbReference type="InterPro" id="IPR050109">
    <property type="entry name" value="HTH-type_TetR-like_transc_reg"/>
</dbReference>
<evidence type="ECO:0000256" key="3">
    <source>
        <dbReference type="ARBA" id="ARBA00023163"/>
    </source>
</evidence>
<proteinExistence type="predicted"/>
<dbReference type="Pfam" id="PF00440">
    <property type="entry name" value="TetR_N"/>
    <property type="match status" value="1"/>
</dbReference>
<keyword evidence="2 4" id="KW-0238">DNA-binding</keyword>
<evidence type="ECO:0000256" key="1">
    <source>
        <dbReference type="ARBA" id="ARBA00023015"/>
    </source>
</evidence>
<dbReference type="RefSeq" id="WP_209704382.1">
    <property type="nucleotide sequence ID" value="NZ_JAFIDA010000001.1"/>
</dbReference>
<dbReference type="Gene3D" id="1.10.357.10">
    <property type="entry name" value="Tetracycline Repressor, domain 2"/>
    <property type="match status" value="1"/>
</dbReference>
<dbReference type="Proteomes" id="UP000675163">
    <property type="component" value="Unassembled WGS sequence"/>
</dbReference>
<dbReference type="GO" id="GO:0003700">
    <property type="term" value="F:DNA-binding transcription factor activity"/>
    <property type="evidence" value="ECO:0007669"/>
    <property type="project" value="TreeGrafter"/>
</dbReference>
<feature type="DNA-binding region" description="H-T-H motif" evidence="4">
    <location>
        <begin position="34"/>
        <end position="53"/>
    </location>
</feature>
<dbReference type="GO" id="GO:0000976">
    <property type="term" value="F:transcription cis-regulatory region binding"/>
    <property type="evidence" value="ECO:0007669"/>
    <property type="project" value="TreeGrafter"/>
</dbReference>
<reference evidence="6" key="1">
    <citation type="submission" date="2021-02" db="EMBL/GenBank/DDBJ databases">
        <title>Sequencing the genomes of 1000 actinobacteria strains.</title>
        <authorList>
            <person name="Klenk H.-P."/>
        </authorList>
    </citation>
    <scope>NUCLEOTIDE SEQUENCE</scope>
    <source>
        <strain evidence="6">DSM 22850</strain>
    </source>
</reference>
<keyword evidence="1" id="KW-0805">Transcription regulation</keyword>
<evidence type="ECO:0000313" key="6">
    <source>
        <dbReference type="EMBL" id="MBP1325346.1"/>
    </source>
</evidence>
<evidence type="ECO:0000256" key="2">
    <source>
        <dbReference type="ARBA" id="ARBA00023125"/>
    </source>
</evidence>
<name>A0A940PW80_9MICO</name>
<sequence length="134" mass="14687">MTERRARRKPGENRARLVQAGLHEFGLYGYQGASTARIAARAEVPQPHVYTNFTGKPELFLACLDEALDRVHTRDTALLAAAELLIYQALATALDPDHGAVIRHRLADVLTPAHRDQIVLAAASRLARGELLGE</sequence>